<dbReference type="RefSeq" id="WP_204747788.1">
    <property type="nucleotide sequence ID" value="NZ_CP069188.1"/>
</dbReference>
<dbReference type="GO" id="GO:0003723">
    <property type="term" value="F:RNA binding"/>
    <property type="evidence" value="ECO:0007669"/>
    <property type="project" value="InterPro"/>
</dbReference>
<evidence type="ECO:0000256" key="1">
    <source>
        <dbReference type="ARBA" id="ARBA00007228"/>
    </source>
</evidence>
<name>A0A8T8E103_9EURY</name>
<dbReference type="GO" id="GO:0005829">
    <property type="term" value="C:cytosol"/>
    <property type="evidence" value="ECO:0007669"/>
    <property type="project" value="TreeGrafter"/>
</dbReference>
<proteinExistence type="inferred from homology"/>
<keyword evidence="3" id="KW-0808">Transferase</keyword>
<evidence type="ECO:0000259" key="5">
    <source>
        <dbReference type="Pfam" id="PF00588"/>
    </source>
</evidence>
<dbReference type="GeneID" id="62877506"/>
<keyword evidence="4" id="KW-0949">S-adenosyl-L-methionine</keyword>
<accession>A0A8T8E103</accession>
<dbReference type="OrthoDB" id="372184at2157"/>
<dbReference type="GO" id="GO:0002128">
    <property type="term" value="P:tRNA nucleoside ribose methylation"/>
    <property type="evidence" value="ECO:0007669"/>
    <property type="project" value="TreeGrafter"/>
</dbReference>
<dbReference type="PANTHER" id="PTHR42786:SF2">
    <property type="entry name" value="TRNA (CYTIDINE_URIDINE-2'-O-)-METHYLTRANSFERASE TRMJ"/>
    <property type="match status" value="1"/>
</dbReference>
<organism evidence="6 7">
    <name type="scientific">Haloterrigena salifodinae</name>
    <dbReference type="NCBI Taxonomy" id="2675099"/>
    <lineage>
        <taxon>Archaea</taxon>
        <taxon>Methanobacteriati</taxon>
        <taxon>Methanobacteriota</taxon>
        <taxon>Stenosarchaea group</taxon>
        <taxon>Halobacteria</taxon>
        <taxon>Halobacteriales</taxon>
        <taxon>Natrialbaceae</taxon>
        <taxon>Haloterrigena</taxon>
    </lineage>
</organism>
<dbReference type="SUPFAM" id="SSF75217">
    <property type="entry name" value="alpha/beta knot"/>
    <property type="match status" value="1"/>
</dbReference>
<dbReference type="Pfam" id="PF00588">
    <property type="entry name" value="SpoU_methylase"/>
    <property type="match status" value="1"/>
</dbReference>
<evidence type="ECO:0000256" key="2">
    <source>
        <dbReference type="ARBA" id="ARBA00022603"/>
    </source>
</evidence>
<dbReference type="Proteomes" id="UP000637819">
    <property type="component" value="Chromosome"/>
</dbReference>
<dbReference type="NCBIfam" id="TIGR00050">
    <property type="entry name" value="rRNA_methyl_1"/>
    <property type="match status" value="1"/>
</dbReference>
<dbReference type="EMBL" id="CP069188">
    <property type="protein sequence ID" value="QRV15203.1"/>
    <property type="molecule type" value="Genomic_DNA"/>
</dbReference>
<dbReference type="AlphaFoldDB" id="A0A8T8E103"/>
<dbReference type="KEGG" id="hsal:JMJ58_20240"/>
<reference evidence="6 7" key="1">
    <citation type="submission" date="2021-01" db="EMBL/GenBank/DDBJ databases">
        <title>Genome Sequence and Methylation Pattern of Haloterrigena salifodinae BOL5-1, An Extremely Halophilic Archaeon from a Bolivian Salt Mine.</title>
        <authorList>
            <person name="DasSarma P."/>
            <person name="Anton B.P."/>
            <person name="DasSarma S.L."/>
            <person name="von Ehrenheim H.A.L."/>
            <person name="Martinez F.L."/>
            <person name="Guzman D."/>
            <person name="Roberts R.J."/>
            <person name="DasSarma S."/>
        </authorList>
    </citation>
    <scope>NUCLEOTIDE SEQUENCE [LARGE SCALE GENOMIC DNA]</scope>
    <source>
        <strain evidence="6 7">BOL5-1</strain>
    </source>
</reference>
<dbReference type="InterPro" id="IPR001537">
    <property type="entry name" value="SpoU_MeTrfase"/>
</dbReference>
<evidence type="ECO:0000313" key="6">
    <source>
        <dbReference type="EMBL" id="QRV15203.1"/>
    </source>
</evidence>
<dbReference type="PIRSF" id="PIRSF004808">
    <property type="entry name" value="LasT"/>
    <property type="match status" value="1"/>
</dbReference>
<evidence type="ECO:0000256" key="4">
    <source>
        <dbReference type="ARBA" id="ARBA00022691"/>
    </source>
</evidence>
<dbReference type="InterPro" id="IPR004384">
    <property type="entry name" value="RNA_MeTrfase_TrmJ/LasT"/>
</dbReference>
<evidence type="ECO:0000256" key="3">
    <source>
        <dbReference type="ARBA" id="ARBA00022679"/>
    </source>
</evidence>
<dbReference type="InterPro" id="IPR029028">
    <property type="entry name" value="Alpha/beta_knot_MTases"/>
</dbReference>
<dbReference type="GO" id="GO:0008173">
    <property type="term" value="F:RNA methyltransferase activity"/>
    <property type="evidence" value="ECO:0007669"/>
    <property type="project" value="InterPro"/>
</dbReference>
<feature type="domain" description="tRNA/rRNA methyltransferase SpoU type" evidence="5">
    <location>
        <begin position="19"/>
        <end position="169"/>
    </location>
</feature>
<dbReference type="InterPro" id="IPR029026">
    <property type="entry name" value="tRNA_m1G_MTases_N"/>
</dbReference>
<protein>
    <submittedName>
        <fullName evidence="6">RNA methyltransferase</fullName>
    </submittedName>
</protein>
<dbReference type="Gene3D" id="3.40.1280.10">
    <property type="match status" value="1"/>
</dbReference>
<dbReference type="Gene3D" id="1.10.8.590">
    <property type="match status" value="1"/>
</dbReference>
<dbReference type="PANTHER" id="PTHR42786">
    <property type="entry name" value="TRNA/RRNA METHYLTRANSFERASE"/>
    <property type="match status" value="1"/>
</dbReference>
<sequence>MTPEPSAAEPPSDRTPPAVAVVDAQFPGNVGTIARAMKNFGFEDLLLVDPPELDPDGEAYGFAGHAREDVLPNATEISFDRLVAEYHTIGCTAVTNEDDRSHARFPFSTPADLAERLPTVEAPTALVFGRERVGLTNEELARIDEICSIPASAEYPVLNLGQAATITLYELRSLALDDDETQLPDVERVRAPEPTVDRLYDQWADLLGEINHPEEKRDKTMRMLRRVFGRADLTEREANTLLGILRRATERPAENRGRE</sequence>
<dbReference type="CDD" id="cd18093">
    <property type="entry name" value="SpoU-like_TrmJ"/>
    <property type="match status" value="1"/>
</dbReference>
<gene>
    <name evidence="6" type="ORF">JMJ58_20240</name>
</gene>
<evidence type="ECO:0000313" key="7">
    <source>
        <dbReference type="Proteomes" id="UP000637819"/>
    </source>
</evidence>
<comment type="similarity">
    <text evidence="1">Belongs to the class IV-like SAM-binding methyltransferase superfamily. RNA methyltransferase TrmH family.</text>
</comment>
<keyword evidence="2 6" id="KW-0489">Methyltransferase</keyword>
<keyword evidence="7" id="KW-1185">Reference proteome</keyword>